<name>A0A6A5X8K3_9PLEO</name>
<feature type="compositionally biased region" description="Polar residues" evidence="1">
    <location>
        <begin position="1"/>
        <end position="13"/>
    </location>
</feature>
<dbReference type="InterPro" id="IPR009327">
    <property type="entry name" value="Cupin_DUF985"/>
</dbReference>
<dbReference type="CDD" id="cd06121">
    <property type="entry name" value="cupin_YML079wp"/>
    <property type="match status" value="1"/>
</dbReference>
<feature type="domain" description="DUF985" evidence="2">
    <location>
        <begin position="28"/>
        <end position="189"/>
    </location>
</feature>
<evidence type="ECO:0000256" key="1">
    <source>
        <dbReference type="SAM" id="MobiDB-lite"/>
    </source>
</evidence>
<dbReference type="Proteomes" id="UP000799778">
    <property type="component" value="Unassembled WGS sequence"/>
</dbReference>
<sequence>MSSKTEFPITTTRPLKPSESETPENLSLIKALGMQLHIEGGYFSEIDRSPLEIKSPFQQDEKRKTSDQRIVGGNIDERNLSTSIYYLLTAHSPFGCFHINKGRTIHTLVSGRGRYILLHADEDREKGKVRVETFVVGKDYEKGEKMCWVVEGGKYKASLLLPEEDGSDGEKLLITETVVPGFEYMDHDFLRREEYEGLLGGKGNEEVKRELEWLVRQ</sequence>
<dbReference type="InterPro" id="IPR014710">
    <property type="entry name" value="RmlC-like_jellyroll"/>
</dbReference>
<organism evidence="3 4">
    <name type="scientific">Aaosphaeria arxii CBS 175.79</name>
    <dbReference type="NCBI Taxonomy" id="1450172"/>
    <lineage>
        <taxon>Eukaryota</taxon>
        <taxon>Fungi</taxon>
        <taxon>Dikarya</taxon>
        <taxon>Ascomycota</taxon>
        <taxon>Pezizomycotina</taxon>
        <taxon>Dothideomycetes</taxon>
        <taxon>Pleosporomycetidae</taxon>
        <taxon>Pleosporales</taxon>
        <taxon>Pleosporales incertae sedis</taxon>
        <taxon>Aaosphaeria</taxon>
    </lineage>
</organism>
<dbReference type="GeneID" id="54286842"/>
<dbReference type="PANTHER" id="PTHR33387">
    <property type="entry name" value="RMLC-LIKE JELLY ROLL FOLD PROTEIN"/>
    <property type="match status" value="1"/>
</dbReference>
<dbReference type="InterPro" id="IPR039935">
    <property type="entry name" value="YML079W-like"/>
</dbReference>
<evidence type="ECO:0000313" key="3">
    <source>
        <dbReference type="EMBL" id="KAF2009385.1"/>
    </source>
</evidence>
<dbReference type="Pfam" id="PF06172">
    <property type="entry name" value="Cupin_5"/>
    <property type="match status" value="1"/>
</dbReference>
<proteinExistence type="predicted"/>
<reference evidence="3" key="1">
    <citation type="journal article" date="2020" name="Stud. Mycol.">
        <title>101 Dothideomycetes genomes: a test case for predicting lifestyles and emergence of pathogens.</title>
        <authorList>
            <person name="Haridas S."/>
            <person name="Albert R."/>
            <person name="Binder M."/>
            <person name="Bloem J."/>
            <person name="Labutti K."/>
            <person name="Salamov A."/>
            <person name="Andreopoulos B."/>
            <person name="Baker S."/>
            <person name="Barry K."/>
            <person name="Bills G."/>
            <person name="Bluhm B."/>
            <person name="Cannon C."/>
            <person name="Castanera R."/>
            <person name="Culley D."/>
            <person name="Daum C."/>
            <person name="Ezra D."/>
            <person name="Gonzalez J."/>
            <person name="Henrissat B."/>
            <person name="Kuo A."/>
            <person name="Liang C."/>
            <person name="Lipzen A."/>
            <person name="Lutzoni F."/>
            <person name="Magnuson J."/>
            <person name="Mondo S."/>
            <person name="Nolan M."/>
            <person name="Ohm R."/>
            <person name="Pangilinan J."/>
            <person name="Park H.-J."/>
            <person name="Ramirez L."/>
            <person name="Alfaro M."/>
            <person name="Sun H."/>
            <person name="Tritt A."/>
            <person name="Yoshinaga Y."/>
            <person name="Zwiers L.-H."/>
            <person name="Turgeon B."/>
            <person name="Goodwin S."/>
            <person name="Spatafora J."/>
            <person name="Crous P."/>
            <person name="Grigoriev I."/>
        </authorList>
    </citation>
    <scope>NUCLEOTIDE SEQUENCE</scope>
    <source>
        <strain evidence="3">CBS 175.79</strain>
    </source>
</reference>
<evidence type="ECO:0000259" key="2">
    <source>
        <dbReference type="Pfam" id="PF06172"/>
    </source>
</evidence>
<feature type="region of interest" description="Disordered" evidence="1">
    <location>
        <begin position="1"/>
        <end position="24"/>
    </location>
</feature>
<accession>A0A6A5X8K3</accession>
<dbReference type="OrthoDB" id="6614653at2759"/>
<dbReference type="AlphaFoldDB" id="A0A6A5X8K3"/>
<keyword evidence="4" id="KW-1185">Reference proteome</keyword>
<dbReference type="InterPro" id="IPR011051">
    <property type="entry name" value="RmlC_Cupin_sf"/>
</dbReference>
<dbReference type="PANTHER" id="PTHR33387:SF3">
    <property type="entry name" value="DUF985 DOMAIN-CONTAINING PROTEIN"/>
    <property type="match status" value="1"/>
</dbReference>
<dbReference type="SUPFAM" id="SSF51182">
    <property type="entry name" value="RmlC-like cupins"/>
    <property type="match status" value="1"/>
</dbReference>
<dbReference type="Gene3D" id="2.60.120.10">
    <property type="entry name" value="Jelly Rolls"/>
    <property type="match status" value="1"/>
</dbReference>
<gene>
    <name evidence="3" type="ORF">BU24DRAFT_428306</name>
</gene>
<evidence type="ECO:0000313" key="4">
    <source>
        <dbReference type="Proteomes" id="UP000799778"/>
    </source>
</evidence>
<dbReference type="EMBL" id="ML978078">
    <property type="protein sequence ID" value="KAF2009385.1"/>
    <property type="molecule type" value="Genomic_DNA"/>
</dbReference>
<protein>
    <recommendedName>
        <fullName evidence="2">DUF985 domain-containing protein</fullName>
    </recommendedName>
</protein>
<dbReference type="RefSeq" id="XP_033377724.1">
    <property type="nucleotide sequence ID" value="XM_033529445.1"/>
</dbReference>